<keyword evidence="9" id="KW-1185">Reference proteome</keyword>
<gene>
    <name evidence="6" type="primary">nusB</name>
    <name evidence="8" type="ORF">SAMN00808754_2418</name>
</gene>
<dbReference type="EMBL" id="LT838272">
    <property type="protein sequence ID" value="SMB98575.1"/>
    <property type="molecule type" value="Genomic_DNA"/>
</dbReference>
<evidence type="ECO:0000256" key="1">
    <source>
        <dbReference type="ARBA" id="ARBA00005952"/>
    </source>
</evidence>
<dbReference type="Pfam" id="PF01029">
    <property type="entry name" value="NusB"/>
    <property type="match status" value="1"/>
</dbReference>
<dbReference type="OrthoDB" id="9811381at2"/>
<evidence type="ECO:0000256" key="6">
    <source>
        <dbReference type="HAMAP-Rule" id="MF_00073"/>
    </source>
</evidence>
<proteinExistence type="inferred from homology"/>
<keyword evidence="2 6" id="KW-0889">Transcription antitermination</keyword>
<dbReference type="InterPro" id="IPR006027">
    <property type="entry name" value="NusB_RsmB_TIM44"/>
</dbReference>
<dbReference type="SUPFAM" id="SSF48013">
    <property type="entry name" value="NusB-like"/>
    <property type="match status" value="1"/>
</dbReference>
<dbReference type="GO" id="GO:0006353">
    <property type="term" value="P:DNA-templated transcription termination"/>
    <property type="evidence" value="ECO:0007669"/>
    <property type="project" value="UniProtKB-UniRule"/>
</dbReference>
<dbReference type="RefSeq" id="WP_084665953.1">
    <property type="nucleotide sequence ID" value="NZ_LT838272.1"/>
</dbReference>
<comment type="similarity">
    <text evidence="1 6">Belongs to the NusB family.</text>
</comment>
<dbReference type="GO" id="GO:0005829">
    <property type="term" value="C:cytosol"/>
    <property type="evidence" value="ECO:0007669"/>
    <property type="project" value="TreeGrafter"/>
</dbReference>
<dbReference type="GO" id="GO:0003723">
    <property type="term" value="F:RNA binding"/>
    <property type="evidence" value="ECO:0007669"/>
    <property type="project" value="UniProtKB-UniRule"/>
</dbReference>
<dbReference type="AlphaFoldDB" id="A0A1W1VYY5"/>
<protein>
    <recommendedName>
        <fullName evidence="6">Transcription antitermination protein NusB</fullName>
    </recommendedName>
    <alternativeName>
        <fullName evidence="6">Antitermination factor NusB</fullName>
    </alternativeName>
</protein>
<dbReference type="InterPro" id="IPR011605">
    <property type="entry name" value="NusB_fam"/>
</dbReference>
<accession>A0A1W1VYY5</accession>
<dbReference type="PANTHER" id="PTHR11078">
    <property type="entry name" value="N UTILIZATION SUBSTANCE PROTEIN B-RELATED"/>
    <property type="match status" value="1"/>
</dbReference>
<comment type="function">
    <text evidence="6">Involved in transcription antitermination. Required for transcription of ribosomal RNA (rRNA) genes. Binds specifically to the boxA antiterminator sequence of the ribosomal RNA (rrn) operons.</text>
</comment>
<dbReference type="NCBIfam" id="TIGR01951">
    <property type="entry name" value="nusB"/>
    <property type="match status" value="1"/>
</dbReference>
<dbReference type="Gene3D" id="1.10.940.10">
    <property type="entry name" value="NusB-like"/>
    <property type="match status" value="1"/>
</dbReference>
<dbReference type="STRING" id="698762.SAMN00808754_2418"/>
<evidence type="ECO:0000313" key="9">
    <source>
        <dbReference type="Proteomes" id="UP000192569"/>
    </source>
</evidence>
<dbReference type="HAMAP" id="MF_00073">
    <property type="entry name" value="NusB"/>
    <property type="match status" value="1"/>
</dbReference>
<evidence type="ECO:0000256" key="2">
    <source>
        <dbReference type="ARBA" id="ARBA00022814"/>
    </source>
</evidence>
<dbReference type="PANTHER" id="PTHR11078:SF3">
    <property type="entry name" value="ANTITERMINATION NUSB DOMAIN-CONTAINING PROTEIN"/>
    <property type="match status" value="1"/>
</dbReference>
<evidence type="ECO:0000256" key="5">
    <source>
        <dbReference type="ARBA" id="ARBA00023163"/>
    </source>
</evidence>
<name>A0A1W1VYY5_9FIRM</name>
<evidence type="ECO:0000313" key="8">
    <source>
        <dbReference type="EMBL" id="SMB98575.1"/>
    </source>
</evidence>
<keyword evidence="3 6" id="KW-0694">RNA-binding</keyword>
<dbReference type="GO" id="GO:0031564">
    <property type="term" value="P:transcription antitermination"/>
    <property type="evidence" value="ECO:0007669"/>
    <property type="project" value="UniProtKB-KW"/>
</dbReference>
<keyword evidence="4 6" id="KW-0805">Transcription regulation</keyword>
<evidence type="ECO:0000259" key="7">
    <source>
        <dbReference type="Pfam" id="PF01029"/>
    </source>
</evidence>
<dbReference type="Proteomes" id="UP000192569">
    <property type="component" value="Chromosome I"/>
</dbReference>
<dbReference type="InterPro" id="IPR035926">
    <property type="entry name" value="NusB-like_sf"/>
</dbReference>
<organism evidence="8 9">
    <name type="scientific">Thermanaeromonas toyohensis ToBE</name>
    <dbReference type="NCBI Taxonomy" id="698762"/>
    <lineage>
        <taxon>Bacteria</taxon>
        <taxon>Bacillati</taxon>
        <taxon>Bacillota</taxon>
        <taxon>Clostridia</taxon>
        <taxon>Neomoorellales</taxon>
        <taxon>Neomoorellaceae</taxon>
        <taxon>Thermanaeromonas</taxon>
    </lineage>
</organism>
<keyword evidence="5 6" id="KW-0804">Transcription</keyword>
<reference evidence="8 9" key="1">
    <citation type="submission" date="2017-04" db="EMBL/GenBank/DDBJ databases">
        <authorList>
            <person name="Afonso C.L."/>
            <person name="Miller P.J."/>
            <person name="Scott M.A."/>
            <person name="Spackman E."/>
            <person name="Goraichik I."/>
            <person name="Dimitrov K.M."/>
            <person name="Suarez D.L."/>
            <person name="Swayne D.E."/>
        </authorList>
    </citation>
    <scope>NUCLEOTIDE SEQUENCE [LARGE SCALE GENOMIC DNA]</scope>
    <source>
        <strain evidence="8 9">ToBE</strain>
    </source>
</reference>
<feature type="domain" description="NusB/RsmB/TIM44" evidence="7">
    <location>
        <begin position="4"/>
        <end position="130"/>
    </location>
</feature>
<dbReference type="CDD" id="cd00619">
    <property type="entry name" value="Terminator_NusB"/>
    <property type="match status" value="1"/>
</dbReference>
<sequence length="140" mass="15799">MSRRKARRRALQALFAADIGRIPGEAALEQVLEGKSLDPEEASFARQLVRGVGEKREKLDELLDKYAIGWPVERMPVVDRNILRLGLYELLFLREEIPSTVAINEAVELAKIFSTEEASAFINGILDTIRRDFEEGKVST</sequence>
<evidence type="ECO:0000256" key="4">
    <source>
        <dbReference type="ARBA" id="ARBA00023015"/>
    </source>
</evidence>
<evidence type="ECO:0000256" key="3">
    <source>
        <dbReference type="ARBA" id="ARBA00022884"/>
    </source>
</evidence>